<feature type="region of interest" description="Disordered" evidence="2">
    <location>
        <begin position="497"/>
        <end position="519"/>
    </location>
</feature>
<evidence type="ECO:0000313" key="3">
    <source>
        <dbReference type="EMBL" id="KAF3455225.1"/>
    </source>
</evidence>
<feature type="region of interest" description="Disordered" evidence="2">
    <location>
        <begin position="449"/>
        <end position="475"/>
    </location>
</feature>
<proteinExistence type="predicted"/>
<feature type="region of interest" description="Disordered" evidence="2">
    <location>
        <begin position="1"/>
        <end position="27"/>
    </location>
</feature>
<evidence type="ECO:0000256" key="2">
    <source>
        <dbReference type="SAM" id="MobiDB-lite"/>
    </source>
</evidence>
<name>A0A8K0MRU4_9ROSA</name>
<protein>
    <submittedName>
        <fullName evidence="3">Uncharacterized protein</fullName>
    </submittedName>
</protein>
<feature type="region of interest" description="Disordered" evidence="2">
    <location>
        <begin position="253"/>
        <end position="289"/>
    </location>
</feature>
<feature type="coiled-coil region" evidence="1">
    <location>
        <begin position="376"/>
        <end position="410"/>
    </location>
</feature>
<feature type="compositionally biased region" description="Basic and acidic residues" evidence="2">
    <location>
        <begin position="1"/>
        <end position="10"/>
    </location>
</feature>
<accession>A0A8K0MRU4</accession>
<dbReference type="Proteomes" id="UP000796880">
    <property type="component" value="Unassembled WGS sequence"/>
</dbReference>
<keyword evidence="1" id="KW-0175">Coiled coil</keyword>
<keyword evidence="4" id="KW-1185">Reference proteome</keyword>
<comment type="caution">
    <text evidence="3">The sequence shown here is derived from an EMBL/GenBank/DDBJ whole genome shotgun (WGS) entry which is preliminary data.</text>
</comment>
<reference evidence="3" key="1">
    <citation type="submission" date="2020-03" db="EMBL/GenBank/DDBJ databases">
        <title>A high-quality chromosome-level genome assembly of a woody plant with both climbing and erect habits, Rhamnella rubrinervis.</title>
        <authorList>
            <person name="Lu Z."/>
            <person name="Yang Y."/>
            <person name="Zhu X."/>
            <person name="Sun Y."/>
        </authorList>
    </citation>
    <scope>NUCLEOTIDE SEQUENCE</scope>
    <source>
        <strain evidence="3">BYM</strain>
        <tissue evidence="3">Leaf</tissue>
    </source>
</reference>
<feature type="compositionally biased region" description="Acidic residues" evidence="2">
    <location>
        <begin position="453"/>
        <end position="475"/>
    </location>
</feature>
<sequence>MSSQESHTHPEPYLVYLDPSSDSTQPLSSASSFIRVVELDQVAEQNATPYVELSVKRDDPDEHRPRFFIQHPVLMKIDIPSIFKPEDMLYLKERYGFPHSAVLSSPREGERADSVRDRWINFYEIPFKLALRLPFHCIINMVLNYFNLVPEQLMLNGWRYLLGLIVLSERGRACFIPLARLTLGFALYRLKEADPIPECIPLHILEVPCTHILEGCIRLLYGEPTDPLWSCYLTFDMGKMKVQIPTDVELAEKERKKEKKAARKASGSSTTKDPKPTPSDMGKAPEPERNLGSRAITLFGVWTVAEIVNNLVTRHNYRVILKGMTFKDISHEVEQCTLELAQDCRYLIEAVIKTDSAWKKKTSALNNLTVTNKSLEEKTDLKLVEKEEELRNLRLDFSRIASERDELEMRAMAWPSKKKTVCRKGVEDAFLKAKRQMIRRFKAREVNWPTPELSEDEDGEASEISSNEDELEGNTEVEKTLLRDSFMEVMDAVRFKGTGPTANIGEASSVAQPNQGDLL</sequence>
<dbReference type="OrthoDB" id="1750920at2759"/>
<evidence type="ECO:0000313" key="4">
    <source>
        <dbReference type="Proteomes" id="UP000796880"/>
    </source>
</evidence>
<dbReference type="AlphaFoldDB" id="A0A8K0MRU4"/>
<evidence type="ECO:0000256" key="1">
    <source>
        <dbReference type="SAM" id="Coils"/>
    </source>
</evidence>
<feature type="compositionally biased region" description="Polar residues" evidence="2">
    <location>
        <begin position="509"/>
        <end position="519"/>
    </location>
</feature>
<gene>
    <name evidence="3" type="ORF">FNV43_RR05673</name>
</gene>
<dbReference type="EMBL" id="VOIH02000002">
    <property type="protein sequence ID" value="KAF3455225.1"/>
    <property type="molecule type" value="Genomic_DNA"/>
</dbReference>
<organism evidence="3 4">
    <name type="scientific">Rhamnella rubrinervis</name>
    <dbReference type="NCBI Taxonomy" id="2594499"/>
    <lineage>
        <taxon>Eukaryota</taxon>
        <taxon>Viridiplantae</taxon>
        <taxon>Streptophyta</taxon>
        <taxon>Embryophyta</taxon>
        <taxon>Tracheophyta</taxon>
        <taxon>Spermatophyta</taxon>
        <taxon>Magnoliopsida</taxon>
        <taxon>eudicotyledons</taxon>
        <taxon>Gunneridae</taxon>
        <taxon>Pentapetalae</taxon>
        <taxon>rosids</taxon>
        <taxon>fabids</taxon>
        <taxon>Rosales</taxon>
        <taxon>Rhamnaceae</taxon>
        <taxon>rhamnoid group</taxon>
        <taxon>Rhamneae</taxon>
        <taxon>Rhamnella</taxon>
    </lineage>
</organism>